<organism evidence="1 2">
    <name type="scientific">Levilactobacillus zymae</name>
    <dbReference type="NCBI Taxonomy" id="267363"/>
    <lineage>
        <taxon>Bacteria</taxon>
        <taxon>Bacillati</taxon>
        <taxon>Bacillota</taxon>
        <taxon>Bacilli</taxon>
        <taxon>Lactobacillales</taxon>
        <taxon>Lactobacillaceae</taxon>
        <taxon>Levilactobacillus</taxon>
    </lineage>
</organism>
<dbReference type="AlphaFoldDB" id="A0A1Y6JZ05"/>
<reference evidence="2" key="1">
    <citation type="submission" date="2017-05" db="EMBL/GenBank/DDBJ databases">
        <authorList>
            <person name="Papadimitriou K."/>
        </authorList>
    </citation>
    <scope>NUCLEOTIDE SEQUENCE [LARGE SCALE GENOMIC DNA]</scope>
    <source>
        <strain evidence="2">ACA-DC 3411</strain>
    </source>
</reference>
<evidence type="ECO:0000313" key="1">
    <source>
        <dbReference type="EMBL" id="SMS14371.1"/>
    </source>
</evidence>
<sequence length="41" mass="4763">MLSFYSYSQLIFSALLPYPELVSWTKTPQESVTLHDNDINN</sequence>
<accession>A0A1Y6JZ05</accession>
<name>A0A1Y6JZ05_9LACO</name>
<dbReference type="EMBL" id="LT854705">
    <property type="protein sequence ID" value="SMS14371.1"/>
    <property type="molecule type" value="Genomic_DNA"/>
</dbReference>
<dbReference type="Proteomes" id="UP000195412">
    <property type="component" value="Chromosome I"/>
</dbReference>
<protein>
    <submittedName>
        <fullName evidence="1">Uncharacterized protein</fullName>
    </submittedName>
</protein>
<gene>
    <name evidence="1" type="ORF">LZ3411_1321</name>
</gene>
<evidence type="ECO:0000313" key="2">
    <source>
        <dbReference type="Proteomes" id="UP000195412"/>
    </source>
</evidence>
<dbReference type="KEGG" id="lzy:LZ3411_1321"/>
<proteinExistence type="predicted"/>